<keyword evidence="2" id="KW-1185">Reference proteome</keyword>
<dbReference type="EMBL" id="MCRM02000022">
    <property type="protein sequence ID" value="PNV73596.1"/>
    <property type="molecule type" value="Genomic_DNA"/>
</dbReference>
<reference evidence="1" key="1">
    <citation type="submission" date="2018-01" db="EMBL/GenBank/DDBJ databases">
        <title>Genomic characterization of Leptospira inadai serogroup Lyme isolated from captured rat in Brazil and comparative analysis with human reference strain.</title>
        <authorList>
            <person name="Moreno L.Z."/>
            <person name="Loureiro A.P."/>
            <person name="Miraglia F."/>
            <person name="Kremer F.S."/>
            <person name="Eslabao M.R."/>
            <person name="Dellagostin O.A."/>
            <person name="Lilenbaum W."/>
            <person name="Moreno A.M."/>
        </authorList>
    </citation>
    <scope>NUCLEOTIDE SEQUENCE [LARGE SCALE GENOMIC DNA]</scope>
    <source>
        <strain evidence="1">M34/99</strain>
    </source>
</reference>
<protein>
    <recommendedName>
        <fullName evidence="3">Lipoprotein</fullName>
    </recommendedName>
</protein>
<dbReference type="RefSeq" id="WP_010411061.1">
    <property type="nucleotide sequence ID" value="NZ_MCRM02000022.1"/>
</dbReference>
<evidence type="ECO:0000313" key="1">
    <source>
        <dbReference type="EMBL" id="PNV73596.1"/>
    </source>
</evidence>
<dbReference type="PROSITE" id="PS51257">
    <property type="entry name" value="PROKAR_LIPOPROTEIN"/>
    <property type="match status" value="1"/>
</dbReference>
<proteinExistence type="predicted"/>
<name>A0ABX4YF51_9LEPT</name>
<organism evidence="1 2">
    <name type="scientific">Leptospira inadai serovar Lyme</name>
    <dbReference type="NCBI Taxonomy" id="293084"/>
    <lineage>
        <taxon>Bacteria</taxon>
        <taxon>Pseudomonadati</taxon>
        <taxon>Spirochaetota</taxon>
        <taxon>Spirochaetia</taxon>
        <taxon>Leptospirales</taxon>
        <taxon>Leptospiraceae</taxon>
        <taxon>Leptospira</taxon>
    </lineage>
</organism>
<comment type="caution">
    <text evidence="1">The sequence shown here is derived from an EMBL/GenBank/DDBJ whole genome shotgun (WGS) entry which is preliminary data.</text>
</comment>
<gene>
    <name evidence="1" type="ORF">BES34_016945</name>
</gene>
<evidence type="ECO:0000313" key="2">
    <source>
        <dbReference type="Proteomes" id="UP000094669"/>
    </source>
</evidence>
<evidence type="ECO:0008006" key="3">
    <source>
        <dbReference type="Google" id="ProtNLM"/>
    </source>
</evidence>
<dbReference type="Proteomes" id="UP000094669">
    <property type="component" value="Unassembled WGS sequence"/>
</dbReference>
<accession>A0ABX4YF51</accession>
<sequence>MRQVILLLILGSFGCASDALVKSDPNGKLFQTKTPKIFIQSVEYGKNIASDVSSNITNLLTLKLINQAGERYIVMNDSTMRSLLNQTSLQLSGFGGKEGFDALRTVADFDILIAGSISKNANQYSLTIKAVKPSSRAEGYEIYFSDTIDLFPYQFDYYADEIAKKSLDSKYTINKLNAPEKDGFNLSISKIKIESVSSEKMNTYSFEGTDSSLRILTDEINDSLLTADRFASQKRYGDAIDIYVKSLKAVQSLSSEYQNSLSNLQSIIRKNIDLAYFKLFQERLIKIDRELNAETILSEEILSRYYATYQNLLDEINNTSDYQNKSRIQKTLRYRIAEVKIAFLKYSEKEADDAYQKLNFAKSHKLYKNIFLEAQKYTAPIDNGDFNDFLSRIEQKRISAEQSGFSYLNNTVRGLLEMAESENARGVLELSLNKTSYKGHILKSIKYVEAARSLLEENEIFTTDLIITKYNTTAENVNQHNSKIRNYGLTNIILVPFRYVGNIIKGVADIFVFKFGYGIGVGTEIGPLGTGLGIAYAPIEVSSSYTKRYQSRISSVSRNTNISAIEIKRTDNEPWLRAVVYAGINTCVSIYLIRICDELPVYSTINVWLGFGPAMHMSIETHRLLEFVGVLFFQDIHILKDENKRFHYFSHDLAKKY</sequence>